<dbReference type="Proteomes" id="UP001497516">
    <property type="component" value="Chromosome 1"/>
</dbReference>
<evidence type="ECO:0000313" key="2">
    <source>
        <dbReference type="Proteomes" id="UP001497516"/>
    </source>
</evidence>
<proteinExistence type="predicted"/>
<dbReference type="AlphaFoldDB" id="A0AAV2CD94"/>
<gene>
    <name evidence="1" type="ORF">LTRI10_LOCUS1727</name>
</gene>
<name>A0AAV2CD94_9ROSI</name>
<dbReference type="EMBL" id="OZ034813">
    <property type="protein sequence ID" value="CAL1353858.1"/>
    <property type="molecule type" value="Genomic_DNA"/>
</dbReference>
<organism evidence="1 2">
    <name type="scientific">Linum trigynum</name>
    <dbReference type="NCBI Taxonomy" id="586398"/>
    <lineage>
        <taxon>Eukaryota</taxon>
        <taxon>Viridiplantae</taxon>
        <taxon>Streptophyta</taxon>
        <taxon>Embryophyta</taxon>
        <taxon>Tracheophyta</taxon>
        <taxon>Spermatophyta</taxon>
        <taxon>Magnoliopsida</taxon>
        <taxon>eudicotyledons</taxon>
        <taxon>Gunneridae</taxon>
        <taxon>Pentapetalae</taxon>
        <taxon>rosids</taxon>
        <taxon>fabids</taxon>
        <taxon>Malpighiales</taxon>
        <taxon>Linaceae</taxon>
        <taxon>Linum</taxon>
    </lineage>
</organism>
<reference evidence="1 2" key="1">
    <citation type="submission" date="2024-04" db="EMBL/GenBank/DDBJ databases">
        <authorList>
            <person name="Fracassetti M."/>
        </authorList>
    </citation>
    <scope>NUCLEOTIDE SEQUENCE [LARGE SCALE GENOMIC DNA]</scope>
</reference>
<evidence type="ECO:0000313" key="1">
    <source>
        <dbReference type="EMBL" id="CAL1353858.1"/>
    </source>
</evidence>
<protein>
    <submittedName>
        <fullName evidence="1">Uncharacterized protein</fullName>
    </submittedName>
</protein>
<sequence>MCVRHPTACKGGGTRCAMYECMYACMVDGMRNPRAVGPLLDAVDGRVTVGRRDVSQQLIEYVGVTSGRRDVTE</sequence>
<accession>A0AAV2CD94</accession>
<keyword evidence="2" id="KW-1185">Reference proteome</keyword>